<dbReference type="PANTHER" id="PTHR33064:SF37">
    <property type="entry name" value="RIBONUCLEASE H"/>
    <property type="match status" value="1"/>
</dbReference>
<proteinExistence type="predicted"/>
<dbReference type="InterPro" id="IPR043128">
    <property type="entry name" value="Rev_trsase/Diguanyl_cyclase"/>
</dbReference>
<feature type="domain" description="Reverse transcriptase/retrotransposon-derived protein RNase H-like" evidence="1">
    <location>
        <begin position="220"/>
        <end position="305"/>
    </location>
</feature>
<evidence type="ECO:0000259" key="1">
    <source>
        <dbReference type="Pfam" id="PF17919"/>
    </source>
</evidence>
<dbReference type="SUPFAM" id="SSF56672">
    <property type="entry name" value="DNA/RNA polymerases"/>
    <property type="match status" value="1"/>
</dbReference>
<dbReference type="EMBL" id="SSTE01011788">
    <property type="protein sequence ID" value="KAA0050730.1"/>
    <property type="molecule type" value="Genomic_DNA"/>
</dbReference>
<dbReference type="InterPro" id="IPR043502">
    <property type="entry name" value="DNA/RNA_pol_sf"/>
</dbReference>
<evidence type="ECO:0000313" key="5">
    <source>
        <dbReference type="Proteomes" id="UP000321947"/>
    </source>
</evidence>
<sequence length="309" mass="35294">MSNSRKYFMLNSSLCKALEVLGIEVGGTFRRYRLKIVEASGTLREIPIRRSCGKPHIDCLELGFHAPTGKRFATNRQEAEKAGTVVISMDWLFANHASLECFHKEVVFNPPFEASFKYNGTGTMVLLQVISVMKTIKLLNQEDLQEFLPHKEIDFTIKLEPDTVPIVRAPYKMAPAKPKELKVQVQKLLNKGYYRRFVEGFSRIASPLTQLTRKGTSFVWSPARETSFQNLKRKLVIAPVFTVLDGFGSFVIYSNASKKELSCVLIQQGRVVAYTSLQLKSHEQKYPTHDLELATVVFTLKIWRHNYKK</sequence>
<evidence type="ECO:0000313" key="2">
    <source>
        <dbReference type="EMBL" id="KAA0050730.1"/>
    </source>
</evidence>
<dbReference type="Gene3D" id="3.30.70.270">
    <property type="match status" value="1"/>
</dbReference>
<dbReference type="InterPro" id="IPR041577">
    <property type="entry name" value="RT_RNaseH_2"/>
</dbReference>
<dbReference type="PANTHER" id="PTHR33064">
    <property type="entry name" value="POL PROTEIN"/>
    <property type="match status" value="1"/>
</dbReference>
<evidence type="ECO:0000313" key="3">
    <source>
        <dbReference type="EMBL" id="TYJ95695.1"/>
    </source>
</evidence>
<dbReference type="Proteomes" id="UP000321393">
    <property type="component" value="Unassembled WGS sequence"/>
</dbReference>
<evidence type="ECO:0000313" key="4">
    <source>
        <dbReference type="Proteomes" id="UP000321393"/>
    </source>
</evidence>
<protein>
    <submittedName>
        <fullName evidence="3">Pol protein</fullName>
    </submittedName>
</protein>
<dbReference type="EMBL" id="SSTD01020117">
    <property type="protein sequence ID" value="TYJ95695.1"/>
    <property type="molecule type" value="Genomic_DNA"/>
</dbReference>
<dbReference type="InterPro" id="IPR051320">
    <property type="entry name" value="Viral_Replic_Matur_Polypro"/>
</dbReference>
<reference evidence="4 5" key="1">
    <citation type="submission" date="2019-08" db="EMBL/GenBank/DDBJ databases">
        <title>Draft genome sequences of two oriental melons (Cucumis melo L. var makuwa).</title>
        <authorList>
            <person name="Kwon S.-Y."/>
        </authorList>
    </citation>
    <scope>NUCLEOTIDE SEQUENCE [LARGE SCALE GENOMIC DNA]</scope>
    <source>
        <strain evidence="5">cv. Chang Bougi</strain>
        <strain evidence="4">cv. SW 3</strain>
        <tissue evidence="3">Leaf</tissue>
    </source>
</reference>
<dbReference type="STRING" id="1194695.A0A5D3BB29"/>
<dbReference type="AlphaFoldDB" id="A0A5D3BB29"/>
<dbReference type="Pfam" id="PF17919">
    <property type="entry name" value="RT_RNaseH_2"/>
    <property type="match status" value="1"/>
</dbReference>
<name>A0A5D3BB29_CUCMM</name>
<comment type="caution">
    <text evidence="3">The sequence shown here is derived from an EMBL/GenBank/DDBJ whole genome shotgun (WGS) entry which is preliminary data.</text>
</comment>
<dbReference type="Proteomes" id="UP000321947">
    <property type="component" value="Unassembled WGS sequence"/>
</dbReference>
<organism evidence="3 5">
    <name type="scientific">Cucumis melo var. makuwa</name>
    <name type="common">Oriental melon</name>
    <dbReference type="NCBI Taxonomy" id="1194695"/>
    <lineage>
        <taxon>Eukaryota</taxon>
        <taxon>Viridiplantae</taxon>
        <taxon>Streptophyta</taxon>
        <taxon>Embryophyta</taxon>
        <taxon>Tracheophyta</taxon>
        <taxon>Spermatophyta</taxon>
        <taxon>Magnoliopsida</taxon>
        <taxon>eudicotyledons</taxon>
        <taxon>Gunneridae</taxon>
        <taxon>Pentapetalae</taxon>
        <taxon>rosids</taxon>
        <taxon>fabids</taxon>
        <taxon>Cucurbitales</taxon>
        <taxon>Cucurbitaceae</taxon>
        <taxon>Benincaseae</taxon>
        <taxon>Cucumis</taxon>
    </lineage>
</organism>
<gene>
    <name evidence="3" type="ORF">E5676_scaffold726G00220</name>
    <name evidence="2" type="ORF">E6C27_scaffold560G00340</name>
</gene>
<accession>A0A5D3BB29</accession>